<feature type="transmembrane region" description="Helical" evidence="1">
    <location>
        <begin position="37"/>
        <end position="57"/>
    </location>
</feature>
<keyword evidence="1" id="KW-0472">Membrane</keyword>
<gene>
    <name evidence="2" type="ORF">A3B10_03995</name>
</gene>
<evidence type="ECO:0000256" key="1">
    <source>
        <dbReference type="SAM" id="Phobius"/>
    </source>
</evidence>
<dbReference type="Proteomes" id="UP000177281">
    <property type="component" value="Unassembled WGS sequence"/>
</dbReference>
<evidence type="ECO:0000313" key="2">
    <source>
        <dbReference type="EMBL" id="OGE97280.1"/>
    </source>
</evidence>
<dbReference type="AlphaFoldDB" id="A0A1F5Q635"/>
<proteinExistence type="predicted"/>
<comment type="caution">
    <text evidence="2">The sequence shown here is derived from an EMBL/GenBank/DDBJ whole genome shotgun (WGS) entry which is preliminary data.</text>
</comment>
<feature type="transmembrane region" description="Helical" evidence="1">
    <location>
        <begin position="63"/>
        <end position="84"/>
    </location>
</feature>
<sequence length="94" mass="10293">MLTGAIGLITLLVISVTSLPSVATSMSQKSWLMVQRAGLVAIILSVLHFAVLKWSGWFDARNWYNGIPPGTLVVTVFVVFVFLMRPVARIFGKS</sequence>
<keyword evidence="1" id="KW-1133">Transmembrane helix</keyword>
<reference evidence="2 3" key="1">
    <citation type="journal article" date="2016" name="Nat. Commun.">
        <title>Thousands of microbial genomes shed light on interconnected biogeochemical processes in an aquifer system.</title>
        <authorList>
            <person name="Anantharaman K."/>
            <person name="Brown C.T."/>
            <person name="Hug L.A."/>
            <person name="Sharon I."/>
            <person name="Castelle C.J."/>
            <person name="Probst A.J."/>
            <person name="Thomas B.C."/>
            <person name="Singh A."/>
            <person name="Wilkins M.J."/>
            <person name="Karaoz U."/>
            <person name="Brodie E.L."/>
            <person name="Williams K.H."/>
            <person name="Hubbard S.S."/>
            <person name="Banfield J.F."/>
        </authorList>
    </citation>
    <scope>NUCLEOTIDE SEQUENCE [LARGE SCALE GENOMIC DNA]</scope>
</reference>
<accession>A0A1F5Q635</accession>
<evidence type="ECO:0008006" key="4">
    <source>
        <dbReference type="Google" id="ProtNLM"/>
    </source>
</evidence>
<evidence type="ECO:0000313" key="3">
    <source>
        <dbReference type="Proteomes" id="UP000177281"/>
    </source>
</evidence>
<name>A0A1F5Q635_9BACT</name>
<feature type="transmembrane region" description="Helical" evidence="1">
    <location>
        <begin position="6"/>
        <end position="25"/>
    </location>
</feature>
<protein>
    <recommendedName>
        <fullName evidence="4">Ferric oxidoreductase domain-containing protein</fullName>
    </recommendedName>
</protein>
<dbReference type="EMBL" id="MFFB01000002">
    <property type="protein sequence ID" value="OGE97280.1"/>
    <property type="molecule type" value="Genomic_DNA"/>
</dbReference>
<organism evidence="2 3">
    <name type="scientific">Candidatus Doudnabacteria bacterium RIFCSPLOWO2_01_FULL_44_21</name>
    <dbReference type="NCBI Taxonomy" id="1817841"/>
    <lineage>
        <taxon>Bacteria</taxon>
        <taxon>Candidatus Doudnaibacteriota</taxon>
    </lineage>
</organism>
<keyword evidence="1" id="KW-0812">Transmembrane</keyword>